<protein>
    <recommendedName>
        <fullName evidence="4">LEA domain protein</fullName>
    </recommendedName>
</protein>
<feature type="compositionally biased region" description="Low complexity" evidence="1">
    <location>
        <begin position="199"/>
        <end position="208"/>
    </location>
</feature>
<feature type="compositionally biased region" description="Polar residues" evidence="1">
    <location>
        <begin position="226"/>
        <end position="235"/>
    </location>
</feature>
<evidence type="ECO:0000313" key="3">
    <source>
        <dbReference type="Proteomes" id="UP000044602"/>
    </source>
</evidence>
<dbReference type="STRING" id="100787.A0A0G4MTC9"/>
<dbReference type="AlphaFoldDB" id="A0A0G4MTC9"/>
<evidence type="ECO:0000256" key="1">
    <source>
        <dbReference type="SAM" id="MobiDB-lite"/>
    </source>
</evidence>
<reference evidence="2 3" key="1">
    <citation type="submission" date="2015-05" db="EMBL/GenBank/DDBJ databases">
        <authorList>
            <person name="Wang D.B."/>
            <person name="Wang M."/>
        </authorList>
    </citation>
    <scope>NUCLEOTIDE SEQUENCE [LARGE SCALE GENOMIC DNA]</scope>
    <source>
        <strain evidence="2">VL1</strain>
    </source>
</reference>
<proteinExistence type="predicted"/>
<keyword evidence="3" id="KW-1185">Reference proteome</keyword>
<gene>
    <name evidence="2" type="ORF">BN1708_007408</name>
</gene>
<feature type="compositionally biased region" description="Acidic residues" evidence="1">
    <location>
        <begin position="54"/>
        <end position="63"/>
    </location>
</feature>
<feature type="compositionally biased region" description="Polar residues" evidence="1">
    <location>
        <begin position="83"/>
        <end position="98"/>
    </location>
</feature>
<feature type="compositionally biased region" description="Basic and acidic residues" evidence="1">
    <location>
        <begin position="17"/>
        <end position="35"/>
    </location>
</feature>
<dbReference type="EMBL" id="CVQH01024750">
    <property type="protein sequence ID" value="CRK37541.1"/>
    <property type="molecule type" value="Genomic_DNA"/>
</dbReference>
<evidence type="ECO:0008006" key="4">
    <source>
        <dbReference type="Google" id="ProtNLM"/>
    </source>
</evidence>
<feature type="compositionally biased region" description="Polar residues" evidence="1">
    <location>
        <begin position="126"/>
        <end position="172"/>
    </location>
</feature>
<name>A0A0G4MTC9_VERLO</name>
<accession>A0A0G4MTC9</accession>
<feature type="region of interest" description="Disordered" evidence="1">
    <location>
        <begin position="1"/>
        <end position="257"/>
    </location>
</feature>
<feature type="non-terminal residue" evidence="2">
    <location>
        <position position="452"/>
    </location>
</feature>
<dbReference type="InterPro" id="IPR022124">
    <property type="entry name" value="DUF3659"/>
</dbReference>
<dbReference type="Pfam" id="PF12396">
    <property type="entry name" value="DUF3659"/>
    <property type="match status" value="1"/>
</dbReference>
<sequence length="452" mass="47778">MQTPAPAGRDGSESESESMHTARSRADSEARRDPSRTGTEADTTAKSDGYEVVDVNDSEEDAGREDQSTPKPEQAARPKLPRLNSQSRASSSFVGSETDTQDHAEAPRLQPEQESSRPTQPEVAAASQQRSPQGGAQNSARPNTTSQDHSQSQNTSQASQDQGGPSHINTSREIPIPIRKQEAGRHFITTDEDDDDDASSVSSSSTESIGNRAQYYDHHQPPQHSPTPVTRSTLKNKSDDEENPTIQIPKVTPLASGLTLPPNLAELAENLEDKYIDEFGNVLEWDGRVLGRVEGDLPSMIGRPVSATGEVISTEGQVVGYVAENDTIAPRPPSPKPIHGMGEGMKLDHTGNILNRHNKIVGHLNAEELVDAPEPIRRARNGGGGGSGGGGGGGGGCGCNCGHGRAKPSAAPSPSEIYLDVKSTNDGVQLIIKIPTVFNGGGTPNIHIGTSS</sequence>
<feature type="compositionally biased region" description="Basic and acidic residues" evidence="1">
    <location>
        <begin position="179"/>
        <end position="189"/>
    </location>
</feature>
<organism evidence="2 3">
    <name type="scientific">Verticillium longisporum</name>
    <name type="common">Verticillium dahliae var. longisporum</name>
    <dbReference type="NCBI Taxonomy" id="100787"/>
    <lineage>
        <taxon>Eukaryota</taxon>
        <taxon>Fungi</taxon>
        <taxon>Dikarya</taxon>
        <taxon>Ascomycota</taxon>
        <taxon>Pezizomycotina</taxon>
        <taxon>Sordariomycetes</taxon>
        <taxon>Hypocreomycetidae</taxon>
        <taxon>Glomerellales</taxon>
        <taxon>Plectosphaerellaceae</taxon>
        <taxon>Verticillium</taxon>
    </lineage>
</organism>
<evidence type="ECO:0000313" key="2">
    <source>
        <dbReference type="EMBL" id="CRK37541.1"/>
    </source>
</evidence>
<dbReference type="Proteomes" id="UP000044602">
    <property type="component" value="Unassembled WGS sequence"/>
</dbReference>